<organism evidence="2 3">
    <name type="scientific">Niabella soli DSM 19437</name>
    <dbReference type="NCBI Taxonomy" id="929713"/>
    <lineage>
        <taxon>Bacteria</taxon>
        <taxon>Pseudomonadati</taxon>
        <taxon>Bacteroidota</taxon>
        <taxon>Chitinophagia</taxon>
        <taxon>Chitinophagales</taxon>
        <taxon>Chitinophagaceae</taxon>
        <taxon>Niabella</taxon>
    </lineage>
</organism>
<dbReference type="GO" id="GO:0003677">
    <property type="term" value="F:DNA binding"/>
    <property type="evidence" value="ECO:0007669"/>
    <property type="project" value="InterPro"/>
</dbReference>
<gene>
    <name evidence="2" type="ORF">NIASO_20205</name>
</gene>
<keyword evidence="3" id="KW-1185">Reference proteome</keyword>
<dbReference type="RefSeq" id="WP_008582677.1">
    <property type="nucleotide sequence ID" value="NZ_CP007035.1"/>
</dbReference>
<dbReference type="eggNOG" id="COG1943">
    <property type="taxonomic scope" value="Bacteria"/>
</dbReference>
<dbReference type="NCBIfam" id="NF033573">
    <property type="entry name" value="transpos_IS200"/>
    <property type="match status" value="1"/>
</dbReference>
<reference evidence="2 3" key="1">
    <citation type="submission" date="2013-12" db="EMBL/GenBank/DDBJ databases">
        <authorList>
            <consortium name="DOE Joint Genome Institute"/>
            <person name="Eisen J."/>
            <person name="Huntemann M."/>
            <person name="Han J."/>
            <person name="Chen A."/>
            <person name="Kyrpides N."/>
            <person name="Mavromatis K."/>
            <person name="Markowitz V."/>
            <person name="Palaniappan K."/>
            <person name="Ivanova N."/>
            <person name="Schaumberg A."/>
            <person name="Pati A."/>
            <person name="Liolios K."/>
            <person name="Nordberg H.P."/>
            <person name="Cantor M.N."/>
            <person name="Hua S.X."/>
            <person name="Woyke T."/>
        </authorList>
    </citation>
    <scope>NUCLEOTIDE SEQUENCE [LARGE SCALE GENOMIC DNA]</scope>
    <source>
        <strain evidence="3">DSM 19437</strain>
    </source>
</reference>
<dbReference type="GO" id="GO:0004803">
    <property type="term" value="F:transposase activity"/>
    <property type="evidence" value="ECO:0007669"/>
    <property type="project" value="InterPro"/>
</dbReference>
<feature type="domain" description="Transposase IS200-like" evidence="1">
    <location>
        <begin position="5"/>
        <end position="119"/>
    </location>
</feature>
<dbReference type="SMART" id="SM01321">
    <property type="entry name" value="Y1_Tnp"/>
    <property type="match status" value="1"/>
</dbReference>
<proteinExistence type="predicted"/>
<dbReference type="Proteomes" id="UP000003586">
    <property type="component" value="Chromosome"/>
</dbReference>
<evidence type="ECO:0000313" key="2">
    <source>
        <dbReference type="EMBL" id="AHF16876.1"/>
    </source>
</evidence>
<dbReference type="Pfam" id="PF01797">
    <property type="entry name" value="Y1_Tnp"/>
    <property type="match status" value="1"/>
</dbReference>
<dbReference type="SUPFAM" id="SSF143422">
    <property type="entry name" value="Transposase IS200-like"/>
    <property type="match status" value="1"/>
</dbReference>
<dbReference type="AlphaFoldDB" id="H1NU32"/>
<dbReference type="PANTHER" id="PTHR33360">
    <property type="entry name" value="TRANSPOSASE FOR INSERTION SEQUENCE ELEMENT IS200"/>
    <property type="match status" value="1"/>
</dbReference>
<dbReference type="Gene3D" id="3.30.70.1290">
    <property type="entry name" value="Transposase IS200-like"/>
    <property type="match status" value="1"/>
</dbReference>
<dbReference type="OrthoDB" id="9797997at2"/>
<dbReference type="KEGG" id="nso:NIASO_20205"/>
<accession>H1NU32</accession>
<evidence type="ECO:0000313" key="3">
    <source>
        <dbReference type="Proteomes" id="UP000003586"/>
    </source>
</evidence>
<evidence type="ECO:0000259" key="1">
    <source>
        <dbReference type="SMART" id="SM01321"/>
    </source>
</evidence>
<dbReference type="HOGENOM" id="CLU_101320_1_0_10"/>
<dbReference type="GO" id="GO:0006313">
    <property type="term" value="P:DNA transposition"/>
    <property type="evidence" value="ECO:0007669"/>
    <property type="project" value="InterPro"/>
</dbReference>
<protein>
    <submittedName>
        <fullName evidence="2">Transposase</fullName>
    </submittedName>
</protein>
<dbReference type="InterPro" id="IPR002686">
    <property type="entry name" value="Transposase_17"/>
</dbReference>
<name>H1NU32_9BACT</name>
<sequence length="153" mass="18333">MANTYHKVYIQAVFAVKYRAALLHASWRERLQAVIGNLINEANCNTLIVNGVEDHMHCFFKLSPVVSISELMKTVKAKSSKYINDRHLTRERFEWQRGYGVFSYNQRDVDMIYRYVQRQQERHQAKTFLGEYLELLKEFEISYDEQYLFHELL</sequence>
<dbReference type="PANTHER" id="PTHR33360:SF2">
    <property type="entry name" value="TRANSPOSASE FOR INSERTION SEQUENCE ELEMENT IS200"/>
    <property type="match status" value="1"/>
</dbReference>
<dbReference type="EMBL" id="CP007035">
    <property type="protein sequence ID" value="AHF16876.1"/>
    <property type="molecule type" value="Genomic_DNA"/>
</dbReference>
<dbReference type="InterPro" id="IPR036515">
    <property type="entry name" value="Transposase_17_sf"/>
</dbReference>